<evidence type="ECO:0000256" key="3">
    <source>
        <dbReference type="ARBA" id="ARBA00022490"/>
    </source>
</evidence>
<feature type="domain" description="Enolpyruvate transferase" evidence="13">
    <location>
        <begin position="8"/>
        <end position="441"/>
    </location>
</feature>
<comment type="similarity">
    <text evidence="10 12">Belongs to the EPSP synthase family. MurA subfamily.</text>
</comment>
<proteinExistence type="inferred from homology"/>
<feature type="binding site" evidence="12">
    <location>
        <position position="333"/>
    </location>
    <ligand>
        <name>UDP-N-acetyl-alpha-D-glucosamine</name>
        <dbReference type="ChEBI" id="CHEBI:57705"/>
    </ligand>
</feature>
<keyword evidence="3 12" id="KW-0963">Cytoplasm</keyword>
<dbReference type="InterPro" id="IPR001986">
    <property type="entry name" value="Enolpyruvate_Tfrase_dom"/>
</dbReference>
<evidence type="ECO:0000313" key="14">
    <source>
        <dbReference type="EMBL" id="HEX61793.1"/>
    </source>
</evidence>
<evidence type="ECO:0000256" key="11">
    <source>
        <dbReference type="ARBA" id="ARBA00047527"/>
    </source>
</evidence>
<dbReference type="UniPathway" id="UPA00219"/>
<dbReference type="EMBL" id="DSPJ01000040">
    <property type="protein sequence ID" value="HEX61793.1"/>
    <property type="molecule type" value="Genomic_DNA"/>
</dbReference>
<comment type="pathway">
    <text evidence="2 12">Cell wall biogenesis; peptidoglycan biosynthesis.</text>
</comment>
<dbReference type="Gene3D" id="3.65.10.10">
    <property type="entry name" value="Enolpyruvate transferase domain"/>
    <property type="match status" value="2"/>
</dbReference>
<accession>A0A832DUN2</accession>
<comment type="caution">
    <text evidence="12">Lacks conserved residue(s) required for the propagation of feature annotation.</text>
</comment>
<dbReference type="NCBIfam" id="TIGR01072">
    <property type="entry name" value="murA"/>
    <property type="match status" value="1"/>
</dbReference>
<evidence type="ECO:0000256" key="5">
    <source>
        <dbReference type="ARBA" id="ARBA00022679"/>
    </source>
</evidence>
<evidence type="ECO:0000256" key="10">
    <source>
        <dbReference type="ARBA" id="ARBA00038367"/>
    </source>
</evidence>
<dbReference type="GO" id="GO:0071555">
    <property type="term" value="P:cell wall organization"/>
    <property type="evidence" value="ECO:0007669"/>
    <property type="project" value="UniProtKB-KW"/>
</dbReference>
<dbReference type="AlphaFoldDB" id="A0A832DUN2"/>
<evidence type="ECO:0000256" key="1">
    <source>
        <dbReference type="ARBA" id="ARBA00004496"/>
    </source>
</evidence>
<name>A0A832DUN2_UNCKA</name>
<keyword evidence="5 12" id="KW-0808">Transferase</keyword>
<evidence type="ECO:0000256" key="4">
    <source>
        <dbReference type="ARBA" id="ARBA00022618"/>
    </source>
</evidence>
<organism evidence="14">
    <name type="scientific">candidate division WWE3 bacterium</name>
    <dbReference type="NCBI Taxonomy" id="2053526"/>
    <lineage>
        <taxon>Bacteria</taxon>
        <taxon>Katanobacteria</taxon>
    </lineage>
</organism>
<protein>
    <recommendedName>
        <fullName evidence="12">UDP-N-acetylglucosamine 1-carboxyvinyltransferase</fullName>
        <ecNumber evidence="12">2.5.1.7</ecNumber>
    </recommendedName>
    <alternativeName>
        <fullName evidence="12">Enoylpyruvate transferase</fullName>
    </alternativeName>
    <alternativeName>
        <fullName evidence="12">UDP-N-acetylglucosamine enolpyruvyl transferase</fullName>
        <shortName evidence="12">EPT</shortName>
    </alternativeName>
</protein>
<keyword evidence="6 12" id="KW-0133">Cell shape</keyword>
<dbReference type="NCBIfam" id="NF006873">
    <property type="entry name" value="PRK09369.1"/>
    <property type="match status" value="1"/>
</dbReference>
<dbReference type="InterPro" id="IPR013792">
    <property type="entry name" value="RNA3'P_cycl/enolpyr_Trfase_a/b"/>
</dbReference>
<comment type="subcellular location">
    <subcellularLocation>
        <location evidence="1 12">Cytoplasm</location>
    </subcellularLocation>
</comment>
<feature type="active site" description="Proton donor" evidence="12">
    <location>
        <position position="118"/>
    </location>
</feature>
<feature type="modified residue" description="2-(S-cysteinyl)pyruvic acid O-phosphothioketal" evidence="12">
    <location>
        <position position="118"/>
    </location>
</feature>
<gene>
    <name evidence="12 14" type="primary">murA</name>
    <name evidence="14" type="ORF">ENR01_01385</name>
</gene>
<sequence length="452" mass="48836">MSKSFTVEGGIPLKGEVRISGAKNAATKEITASLLSCEPLTLENVPDISDVEIDLEIVKSLGVEVRKLGVGVLNLRPAISLKTEVPEKLSCQSRGAILTLGPLLARFGRAVLPLPGGCAIGTRPLDRHLAGLEALGAKFEIKEGGKIVGRAKKLQGGRVVFKKNTVMGTENIVLAGVLAEGETEILGAATEPEVDDLVVLLKKMGAQIERDVQNPRTLRIQGVQSLKEARHRVLPDRNEAVTFAVAAAVTRGDVLLTDLVVSDLTAFLAKLQKIGVSYEIRGKNLRVWVKEGAVFQPVEVETAPHPGFMTDWQQPLTVLLTQAKGESLVHETVYEDRWKYLSELRKLGAKAALFTPRELGRDFNPSAYGFDWPLGSARGKKEPQTFARISGPAPLKGAKVQITDLRAGASLVLAALAAEGKSEVFGVEHLERGYENFEWKLKALGARIEKKG</sequence>
<dbReference type="GO" id="GO:0005737">
    <property type="term" value="C:cytoplasm"/>
    <property type="evidence" value="ECO:0007669"/>
    <property type="project" value="UniProtKB-SubCell"/>
</dbReference>
<comment type="function">
    <text evidence="12">Cell wall formation. Adds enolpyruvyl to UDP-N-acetylglucosamine.</text>
</comment>
<dbReference type="InterPro" id="IPR036968">
    <property type="entry name" value="Enolpyruvate_Tfrase_sf"/>
</dbReference>
<evidence type="ECO:0000256" key="9">
    <source>
        <dbReference type="ARBA" id="ARBA00023316"/>
    </source>
</evidence>
<evidence type="ECO:0000259" key="13">
    <source>
        <dbReference type="Pfam" id="PF00275"/>
    </source>
</evidence>
<dbReference type="HAMAP" id="MF_00111">
    <property type="entry name" value="MurA"/>
    <property type="match status" value="1"/>
</dbReference>
<feature type="binding site" evidence="12">
    <location>
        <position position="94"/>
    </location>
    <ligand>
        <name>UDP-N-acetyl-alpha-D-glucosamine</name>
        <dbReference type="ChEBI" id="CHEBI:57705"/>
    </ligand>
</feature>
<dbReference type="GO" id="GO:0051301">
    <property type="term" value="P:cell division"/>
    <property type="evidence" value="ECO:0007669"/>
    <property type="project" value="UniProtKB-KW"/>
</dbReference>
<dbReference type="InterPro" id="IPR005750">
    <property type="entry name" value="UDP_GlcNAc_COvinyl_MurA"/>
</dbReference>
<dbReference type="GO" id="GO:0008760">
    <property type="term" value="F:UDP-N-acetylglucosamine 1-carboxyvinyltransferase activity"/>
    <property type="evidence" value="ECO:0007669"/>
    <property type="project" value="UniProtKB-UniRule"/>
</dbReference>
<reference evidence="14" key="1">
    <citation type="journal article" date="2020" name="mSystems">
        <title>Genome- and Community-Level Interaction Insights into Carbon Utilization and Element Cycling Functions of Hydrothermarchaeota in Hydrothermal Sediment.</title>
        <authorList>
            <person name="Zhou Z."/>
            <person name="Liu Y."/>
            <person name="Xu W."/>
            <person name="Pan J."/>
            <person name="Luo Z.H."/>
            <person name="Li M."/>
        </authorList>
    </citation>
    <scope>NUCLEOTIDE SEQUENCE [LARGE SCALE GENOMIC DNA]</scope>
    <source>
        <strain evidence="14">SpSt-361</strain>
    </source>
</reference>
<evidence type="ECO:0000256" key="2">
    <source>
        <dbReference type="ARBA" id="ARBA00004752"/>
    </source>
</evidence>
<dbReference type="Pfam" id="PF00275">
    <property type="entry name" value="EPSP_synthase"/>
    <property type="match status" value="1"/>
</dbReference>
<feature type="binding site" evidence="12">
    <location>
        <begin position="23"/>
        <end position="24"/>
    </location>
    <ligand>
        <name>phosphoenolpyruvate</name>
        <dbReference type="ChEBI" id="CHEBI:58702"/>
    </ligand>
</feature>
<dbReference type="InterPro" id="IPR050068">
    <property type="entry name" value="MurA_subfamily"/>
</dbReference>
<evidence type="ECO:0000256" key="12">
    <source>
        <dbReference type="HAMAP-Rule" id="MF_00111"/>
    </source>
</evidence>
<evidence type="ECO:0000256" key="7">
    <source>
        <dbReference type="ARBA" id="ARBA00022984"/>
    </source>
</evidence>
<dbReference type="GO" id="GO:0008360">
    <property type="term" value="P:regulation of cell shape"/>
    <property type="evidence" value="ECO:0007669"/>
    <property type="project" value="UniProtKB-KW"/>
</dbReference>
<dbReference type="PANTHER" id="PTHR43783:SF1">
    <property type="entry name" value="UDP-N-ACETYLGLUCOSAMINE 1-CARBOXYVINYLTRANSFERASE"/>
    <property type="match status" value="1"/>
</dbReference>
<dbReference type="EC" id="2.5.1.7" evidence="12"/>
<dbReference type="GO" id="GO:0019277">
    <property type="term" value="P:UDP-N-acetylgalactosamine biosynthetic process"/>
    <property type="evidence" value="ECO:0007669"/>
    <property type="project" value="InterPro"/>
</dbReference>
<dbReference type="SUPFAM" id="SSF55205">
    <property type="entry name" value="EPT/RTPC-like"/>
    <property type="match status" value="1"/>
</dbReference>
<keyword evidence="9 12" id="KW-0961">Cell wall biogenesis/degradation</keyword>
<keyword evidence="7 12" id="KW-0573">Peptidoglycan synthesis</keyword>
<keyword evidence="4 12" id="KW-0132">Cell division</keyword>
<evidence type="ECO:0000256" key="8">
    <source>
        <dbReference type="ARBA" id="ARBA00023306"/>
    </source>
</evidence>
<dbReference type="CDD" id="cd01555">
    <property type="entry name" value="UdpNAET"/>
    <property type="match status" value="1"/>
</dbReference>
<comment type="catalytic activity">
    <reaction evidence="11 12">
        <text>phosphoenolpyruvate + UDP-N-acetyl-alpha-D-glucosamine = UDP-N-acetyl-3-O-(1-carboxyvinyl)-alpha-D-glucosamine + phosphate</text>
        <dbReference type="Rhea" id="RHEA:18681"/>
        <dbReference type="ChEBI" id="CHEBI:43474"/>
        <dbReference type="ChEBI" id="CHEBI:57705"/>
        <dbReference type="ChEBI" id="CHEBI:58702"/>
        <dbReference type="ChEBI" id="CHEBI:68483"/>
        <dbReference type="EC" id="2.5.1.7"/>
    </reaction>
</comment>
<keyword evidence="8 12" id="KW-0131">Cell cycle</keyword>
<dbReference type="PANTHER" id="PTHR43783">
    <property type="entry name" value="UDP-N-ACETYLGLUCOSAMINE 1-CARBOXYVINYLTRANSFERASE"/>
    <property type="match status" value="1"/>
</dbReference>
<evidence type="ECO:0000256" key="6">
    <source>
        <dbReference type="ARBA" id="ARBA00022960"/>
    </source>
</evidence>
<dbReference type="GO" id="GO:0009252">
    <property type="term" value="P:peptidoglycan biosynthetic process"/>
    <property type="evidence" value="ECO:0007669"/>
    <property type="project" value="UniProtKB-UniRule"/>
</dbReference>
<keyword evidence="12" id="KW-0670">Pyruvate</keyword>
<comment type="caution">
    <text evidence="14">The sequence shown here is derived from an EMBL/GenBank/DDBJ whole genome shotgun (WGS) entry which is preliminary data.</text>
</comment>
<feature type="binding site" evidence="12">
    <location>
        <position position="311"/>
    </location>
    <ligand>
        <name>UDP-N-acetyl-alpha-D-glucosamine</name>
        <dbReference type="ChEBI" id="CHEBI:57705"/>
    </ligand>
</feature>